<gene>
    <name evidence="2" type="ORF">GCM10017667_65800</name>
</gene>
<organism evidence="2 3">
    <name type="scientific">Streptomyces filamentosus</name>
    <name type="common">Streptomyces roseosporus</name>
    <dbReference type="NCBI Taxonomy" id="67294"/>
    <lineage>
        <taxon>Bacteria</taxon>
        <taxon>Bacillati</taxon>
        <taxon>Actinomycetota</taxon>
        <taxon>Actinomycetes</taxon>
        <taxon>Kitasatosporales</taxon>
        <taxon>Streptomycetaceae</taxon>
        <taxon>Streptomyces</taxon>
    </lineage>
</organism>
<dbReference type="InterPro" id="IPR002575">
    <property type="entry name" value="Aminoglycoside_PTrfase"/>
</dbReference>
<name>A0A919BX21_STRFL</name>
<dbReference type="InterPro" id="IPR041726">
    <property type="entry name" value="ACAD10_11_N"/>
</dbReference>
<keyword evidence="3" id="KW-1185">Reference proteome</keyword>
<dbReference type="Gene3D" id="3.90.1200.10">
    <property type="match status" value="1"/>
</dbReference>
<dbReference type="RefSeq" id="WP_190044028.1">
    <property type="nucleotide sequence ID" value="NZ_BNBE01000003.1"/>
</dbReference>
<sequence>MATAPRPRTTTRDPGELAARLTAWLDGRLPGATVSGLAVPGSNGMSSETLLFDLEHPDAPVRGCALRLAADPAAYTVFPVYDMARQHRVMGLVAEHTDVPVPRVLWLEEDPGPLGAPFFVMARAEGRVPPDVMPYTYEGNWLHAATDAQRDFLEAESVGILARLHDGFPAKEAEFLLPGGAGSPLRRHVDAQRAYYVWVVEGLAPSPLIEAAFARLEELWPDDEGPAVLCWGDARIGNIVYDGFAPAAVLDWEMAACAPREVDLGWTVYLHRFFQDLTVGFGQPGLPGFLRREAVERRYAELTGHVPRAMDFHTLYAALRHAIVMLRIAYRQAYFGEVEVPADPDRLILHHAALAAMVRGDYWTGEE</sequence>
<dbReference type="AlphaFoldDB" id="A0A919BX21"/>
<comment type="caution">
    <text evidence="2">The sequence shown here is derived from an EMBL/GenBank/DDBJ whole genome shotgun (WGS) entry which is preliminary data.</text>
</comment>
<proteinExistence type="predicted"/>
<dbReference type="PANTHER" id="PTHR21310">
    <property type="entry name" value="AMINOGLYCOSIDE PHOSPHOTRANSFERASE-RELATED-RELATED"/>
    <property type="match status" value="1"/>
</dbReference>
<reference evidence="2" key="1">
    <citation type="journal article" date="2014" name="Int. J. Syst. Evol. Microbiol.">
        <title>Complete genome sequence of Corynebacterium casei LMG S-19264T (=DSM 44701T), isolated from a smear-ripened cheese.</title>
        <authorList>
            <consortium name="US DOE Joint Genome Institute (JGI-PGF)"/>
            <person name="Walter F."/>
            <person name="Albersmeier A."/>
            <person name="Kalinowski J."/>
            <person name="Ruckert C."/>
        </authorList>
    </citation>
    <scope>NUCLEOTIDE SEQUENCE</scope>
    <source>
        <strain evidence="2">JCM 4122</strain>
    </source>
</reference>
<dbReference type="Proteomes" id="UP000632849">
    <property type="component" value="Unassembled WGS sequence"/>
</dbReference>
<dbReference type="CDD" id="cd05154">
    <property type="entry name" value="ACAD10_11_N-like"/>
    <property type="match status" value="1"/>
</dbReference>
<dbReference type="EMBL" id="BNBE01000003">
    <property type="protein sequence ID" value="GHG21205.1"/>
    <property type="molecule type" value="Genomic_DNA"/>
</dbReference>
<dbReference type="Pfam" id="PF01636">
    <property type="entry name" value="APH"/>
    <property type="match status" value="1"/>
</dbReference>
<feature type="domain" description="Aminoglycoside phosphotransferase" evidence="1">
    <location>
        <begin position="82"/>
        <end position="277"/>
    </location>
</feature>
<dbReference type="InterPro" id="IPR011009">
    <property type="entry name" value="Kinase-like_dom_sf"/>
</dbReference>
<protein>
    <submittedName>
        <fullName evidence="2">Phosphotransferase</fullName>
    </submittedName>
</protein>
<evidence type="ECO:0000313" key="2">
    <source>
        <dbReference type="EMBL" id="GHG21205.1"/>
    </source>
</evidence>
<dbReference type="SUPFAM" id="SSF56112">
    <property type="entry name" value="Protein kinase-like (PK-like)"/>
    <property type="match status" value="1"/>
</dbReference>
<dbReference type="InterPro" id="IPR051678">
    <property type="entry name" value="AGP_Transferase"/>
</dbReference>
<evidence type="ECO:0000313" key="3">
    <source>
        <dbReference type="Proteomes" id="UP000632849"/>
    </source>
</evidence>
<dbReference type="Gene3D" id="3.30.200.20">
    <property type="entry name" value="Phosphorylase Kinase, domain 1"/>
    <property type="match status" value="1"/>
</dbReference>
<dbReference type="PANTHER" id="PTHR21310:SF40">
    <property type="entry name" value="AMINOGLYCOSIDE PHOSPHOTRANSFERASE DOMAIN-CONTAINING PROTEIN-RELATED"/>
    <property type="match status" value="1"/>
</dbReference>
<reference evidence="2" key="2">
    <citation type="submission" date="2020-09" db="EMBL/GenBank/DDBJ databases">
        <authorList>
            <person name="Sun Q."/>
            <person name="Ohkuma M."/>
        </authorList>
    </citation>
    <scope>NUCLEOTIDE SEQUENCE</scope>
    <source>
        <strain evidence="2">JCM 4122</strain>
    </source>
</reference>
<accession>A0A919BX21</accession>
<evidence type="ECO:0000259" key="1">
    <source>
        <dbReference type="Pfam" id="PF01636"/>
    </source>
</evidence>